<evidence type="ECO:0000256" key="1">
    <source>
        <dbReference type="SAM" id="MobiDB-lite"/>
    </source>
</evidence>
<evidence type="ECO:0000313" key="4">
    <source>
        <dbReference type="Proteomes" id="UP000827721"/>
    </source>
</evidence>
<dbReference type="PANTHER" id="PTHR10151">
    <property type="entry name" value="ECTONUCLEOTIDE PYROPHOSPHATASE/PHOSPHODIESTERASE"/>
    <property type="match status" value="1"/>
</dbReference>
<dbReference type="Pfam" id="PF01663">
    <property type="entry name" value="Phosphodiest"/>
    <property type="match status" value="1"/>
</dbReference>
<evidence type="ECO:0000313" key="3">
    <source>
        <dbReference type="EMBL" id="KAH7572148.1"/>
    </source>
</evidence>
<name>A0ABQ8I688_9ROSI</name>
<keyword evidence="4" id="KW-1185">Reference proteome</keyword>
<dbReference type="InterPro" id="IPR002591">
    <property type="entry name" value="Phosphodiest/P_Trfase"/>
</dbReference>
<keyword evidence="2" id="KW-0812">Transmembrane</keyword>
<dbReference type="SUPFAM" id="SSF53649">
    <property type="entry name" value="Alkaline phosphatase-like"/>
    <property type="match status" value="1"/>
</dbReference>
<dbReference type="EMBL" id="JAFEMO010000004">
    <property type="protein sequence ID" value="KAH7572148.1"/>
    <property type="molecule type" value="Genomic_DNA"/>
</dbReference>
<dbReference type="Gene3D" id="3.40.720.10">
    <property type="entry name" value="Alkaline Phosphatase, subunit A"/>
    <property type="match status" value="1"/>
</dbReference>
<evidence type="ECO:0000256" key="2">
    <source>
        <dbReference type="SAM" id="Phobius"/>
    </source>
</evidence>
<protein>
    <submittedName>
        <fullName evidence="3">Uncharacterized protein</fullName>
    </submittedName>
</protein>
<feature type="compositionally biased region" description="Polar residues" evidence="1">
    <location>
        <begin position="22"/>
        <end position="43"/>
    </location>
</feature>
<dbReference type="CDD" id="cd16018">
    <property type="entry name" value="Enpp"/>
    <property type="match status" value="1"/>
</dbReference>
<dbReference type="PANTHER" id="PTHR10151:SF120">
    <property type="entry name" value="BIS(5'-ADENOSYL)-TRIPHOSPHATASE"/>
    <property type="match status" value="1"/>
</dbReference>
<gene>
    <name evidence="3" type="ORF">JRO89_XS04G0211400</name>
</gene>
<feature type="transmembrane region" description="Helical" evidence="2">
    <location>
        <begin position="50"/>
        <end position="74"/>
    </location>
</feature>
<accession>A0ABQ8I688</accession>
<reference evidence="3 4" key="1">
    <citation type="submission" date="2021-02" db="EMBL/GenBank/DDBJ databases">
        <title>Plant Genome Project.</title>
        <authorList>
            <person name="Zhang R.-G."/>
        </authorList>
    </citation>
    <scope>NUCLEOTIDE SEQUENCE [LARGE SCALE GENOMIC DNA]</scope>
    <source>
        <tissue evidence="3">Leaves</tissue>
    </source>
</reference>
<keyword evidence="2" id="KW-1133">Transmembrane helix</keyword>
<sequence>MGSDTLASTKPIPVPTQEEDPPNQSTSLLPFNTDSSDSSPNRPQKPTTTVIFIALVLVTCIALSAAAAFAFLFFSSSSSSSLSSSLKSTARPLKKLHKPVVLLISSDGFRFGYQFKTPTPNIHRLINNGTEAETGLIPVFPTLTFPNHYSIVTGLYPAFHGIINNHFIDPKTGDTFTMASHEPKWWLGEPLWETVVNHGLKAATYFWPGSEVIKGSWSCPKSFCMDYNGSVPFEDRVDTVLSYFDLPSDEIPAFMTLYFEDPDHQGHQVGPDDPEITEAVARIDRMIGKLIDGLDKRGVFEDVSIIMVGDHGMVGTCDKKLIFLDDLASWIEVPAEWVHSYSPLLAIRPPAGYNPADIVTKMNEGLKSGKVENGKNLNVYLKEELPSRLHYVASDRIPPIIGMIEEGFKVEQKRTKRRECGGAHGYDNAVFSMRTIFIGHGPQFARGRKVPSFENVQIYNLITSILKIQGAPNNGSASFPLSILLPSA</sequence>
<dbReference type="Gene3D" id="3.30.1360.180">
    <property type="match status" value="1"/>
</dbReference>
<comment type="caution">
    <text evidence="3">The sequence shown here is derived from an EMBL/GenBank/DDBJ whole genome shotgun (WGS) entry which is preliminary data.</text>
</comment>
<dbReference type="InterPro" id="IPR017850">
    <property type="entry name" value="Alkaline_phosphatase_core_sf"/>
</dbReference>
<keyword evidence="2" id="KW-0472">Membrane</keyword>
<feature type="region of interest" description="Disordered" evidence="1">
    <location>
        <begin position="1"/>
        <end position="43"/>
    </location>
</feature>
<organism evidence="3 4">
    <name type="scientific">Xanthoceras sorbifolium</name>
    <dbReference type="NCBI Taxonomy" id="99658"/>
    <lineage>
        <taxon>Eukaryota</taxon>
        <taxon>Viridiplantae</taxon>
        <taxon>Streptophyta</taxon>
        <taxon>Embryophyta</taxon>
        <taxon>Tracheophyta</taxon>
        <taxon>Spermatophyta</taxon>
        <taxon>Magnoliopsida</taxon>
        <taxon>eudicotyledons</taxon>
        <taxon>Gunneridae</taxon>
        <taxon>Pentapetalae</taxon>
        <taxon>rosids</taxon>
        <taxon>malvids</taxon>
        <taxon>Sapindales</taxon>
        <taxon>Sapindaceae</taxon>
        <taxon>Xanthoceroideae</taxon>
        <taxon>Xanthoceras</taxon>
    </lineage>
</organism>
<proteinExistence type="predicted"/>
<dbReference type="Proteomes" id="UP000827721">
    <property type="component" value="Unassembled WGS sequence"/>
</dbReference>